<feature type="transmembrane region" description="Helical" evidence="1">
    <location>
        <begin position="32"/>
        <end position="50"/>
    </location>
</feature>
<keyword evidence="1" id="KW-0472">Membrane</keyword>
<organism evidence="2 3">
    <name type="scientific">Labilibaculum antarcticum</name>
    <dbReference type="NCBI Taxonomy" id="1717717"/>
    <lineage>
        <taxon>Bacteria</taxon>
        <taxon>Pseudomonadati</taxon>
        <taxon>Bacteroidota</taxon>
        <taxon>Bacteroidia</taxon>
        <taxon>Marinilabiliales</taxon>
        <taxon>Marinifilaceae</taxon>
        <taxon>Labilibaculum</taxon>
    </lineage>
</organism>
<evidence type="ECO:0000313" key="3">
    <source>
        <dbReference type="Proteomes" id="UP000218267"/>
    </source>
</evidence>
<protein>
    <submittedName>
        <fullName evidence="2">Uncharacterized protein</fullName>
    </submittedName>
</protein>
<keyword evidence="1" id="KW-0812">Transmembrane</keyword>
<dbReference type="AlphaFoldDB" id="A0A1Y1CR25"/>
<evidence type="ECO:0000256" key="1">
    <source>
        <dbReference type="SAM" id="Phobius"/>
    </source>
</evidence>
<reference evidence="3" key="2">
    <citation type="journal article" date="2020" name="Antonie Van Leeuwenhoek">
        <title>Labilibaculum antarcticum sp. nov., a novel facultative anaerobic, psychrotorelant bacterium isolated from marine sediment of Antarctica.</title>
        <authorList>
            <person name="Watanabe M."/>
            <person name="Kojima H."/>
            <person name="Fukui M."/>
        </authorList>
    </citation>
    <scope>NUCLEOTIDE SEQUENCE [LARGE SCALE GENOMIC DNA]</scope>
    <source>
        <strain evidence="3">SPP2</strain>
    </source>
</reference>
<dbReference type="RefSeq" id="WP_096431338.1">
    <property type="nucleotide sequence ID" value="NZ_AP018042.1"/>
</dbReference>
<name>A0A1Y1CR25_9BACT</name>
<dbReference type="OrthoDB" id="1189820at2"/>
<keyword evidence="3" id="KW-1185">Reference proteome</keyword>
<keyword evidence="1" id="KW-1133">Transmembrane helix</keyword>
<proteinExistence type="predicted"/>
<feature type="transmembrane region" description="Helical" evidence="1">
    <location>
        <begin position="70"/>
        <end position="89"/>
    </location>
</feature>
<reference evidence="2 3" key="1">
    <citation type="journal article" date="2018" name="Mar. Genomics">
        <title>Complete genome sequence of Marinifilaceae bacterium strain SPP2, isolated from the Antarctic marine sediment.</title>
        <authorList>
            <person name="Watanabe M."/>
            <person name="Kojima H."/>
            <person name="Fukui M."/>
        </authorList>
    </citation>
    <scope>NUCLEOTIDE SEQUENCE [LARGE SCALE GENOMIC DNA]</scope>
    <source>
        <strain evidence="2 3">SPP2</strain>
    </source>
</reference>
<dbReference type="KEGG" id="mbas:ALGA_3403"/>
<sequence length="103" mass="10945">MTDTLISLLSIIIGIIGANSSSLFFKKYSFGLIGNTIAGVFGSVFFIKSIGRLGFSPQAIMQTGSVNFNLFVINSVVSFCGGLVALILLSKLATKFNKSDKIN</sequence>
<gene>
    <name evidence="2" type="ORF">ALGA_3403</name>
</gene>
<feature type="transmembrane region" description="Helical" evidence="1">
    <location>
        <begin position="6"/>
        <end position="25"/>
    </location>
</feature>
<evidence type="ECO:0000313" key="2">
    <source>
        <dbReference type="EMBL" id="BAX81701.1"/>
    </source>
</evidence>
<dbReference type="EMBL" id="AP018042">
    <property type="protein sequence ID" value="BAX81701.1"/>
    <property type="molecule type" value="Genomic_DNA"/>
</dbReference>
<accession>A0A1Y1CR25</accession>
<dbReference type="Proteomes" id="UP000218267">
    <property type="component" value="Chromosome"/>
</dbReference>